<organism evidence="3 4">
    <name type="scientific">Mycobacterium lehmannii</name>
    <dbReference type="NCBI Taxonomy" id="2048550"/>
    <lineage>
        <taxon>Bacteria</taxon>
        <taxon>Bacillati</taxon>
        <taxon>Actinomycetota</taxon>
        <taxon>Actinomycetes</taxon>
        <taxon>Mycobacteriales</taxon>
        <taxon>Mycobacteriaceae</taxon>
        <taxon>Mycobacterium</taxon>
    </lineage>
</organism>
<reference evidence="3 4" key="1">
    <citation type="submission" date="2016-01" db="EMBL/GenBank/DDBJ databases">
        <authorList>
            <consortium name="TB Trials Study Group"/>
            <person name="Sutton G."/>
            <person name="Brinkac L."/>
            <person name="Sanka R."/>
            <person name="Adams M."/>
            <person name="Lau E.L."/>
            <person name="Macaden R."/>
            <person name="Grewal H.M.S."/>
        </authorList>
    </citation>
    <scope>NUCLEOTIDE SEQUENCE [LARGE SCALE GENOMIC DNA]</scope>
    <source>
        <strain evidence="3 4">IS-1744</strain>
    </source>
</reference>
<protein>
    <recommendedName>
        <fullName evidence="2">HNH nuclease domain-containing protein</fullName>
    </recommendedName>
</protein>
<gene>
    <name evidence="3" type="ORF">AU192_03350</name>
</gene>
<feature type="region of interest" description="Disordered" evidence="1">
    <location>
        <begin position="417"/>
        <end position="439"/>
    </location>
</feature>
<dbReference type="CDD" id="cd00085">
    <property type="entry name" value="HNHc"/>
    <property type="match status" value="1"/>
</dbReference>
<feature type="domain" description="HNH nuclease" evidence="2">
    <location>
        <begin position="312"/>
        <end position="363"/>
    </location>
</feature>
<keyword evidence="4" id="KW-1185">Reference proteome</keyword>
<dbReference type="SMART" id="SM00507">
    <property type="entry name" value="HNHc"/>
    <property type="match status" value="1"/>
</dbReference>
<evidence type="ECO:0000256" key="1">
    <source>
        <dbReference type="SAM" id="MobiDB-lite"/>
    </source>
</evidence>
<proteinExistence type="predicted"/>
<sequence length="478" mass="52598">MFEALDDAAVVESITASSREQSAASGRELMAIGELYARRAPEDDDERANWAIDGHANVVAEVAAALNISRGRAASRLHYAIDLHERLPKVAEVFARGQIDFRMMTALVNRSSNVKDDDRLARLDAAFAKWSPKWMKLSGPKLHERIDMWVEKFDPDGVREPKPPNDDRYVEVGPIGPGMVGVWAKLAFADGVAFDTRLDEIAATVCRDDPRTVSQRRADAMTGMSAGQMRLECGCGAEDCQNRSPGGPTSQVVINVIAEQATIEGRSDNPGYLPGFGAVPASMLREMIATAQVRPVPLPEPCAEEGYRPSAALARFIRWRDLACRFPGCGVPASACQIDHTVPYPMGPTHPSNLKLLCGFHHLLKTFWCGSDGWSDRQFADGTVIWTAPNGQTYTTTPGGAEFFEQLGRPTGDITVASHPSGPDDLHRGAKMPTRRRTRAEDKAYRIALERQHNAARKRRIQFLLAERLARDDEPPPF</sequence>
<dbReference type="Pfam" id="PF02720">
    <property type="entry name" value="DUF222"/>
    <property type="match status" value="1"/>
</dbReference>
<evidence type="ECO:0000259" key="2">
    <source>
        <dbReference type="SMART" id="SM00507"/>
    </source>
</evidence>
<evidence type="ECO:0000313" key="4">
    <source>
        <dbReference type="Proteomes" id="UP000053707"/>
    </source>
</evidence>
<accession>A0A101A9A7</accession>
<feature type="compositionally biased region" description="Basic residues" evidence="1">
    <location>
        <begin position="429"/>
        <end position="438"/>
    </location>
</feature>
<dbReference type="Proteomes" id="UP000053707">
    <property type="component" value="Unassembled WGS sequence"/>
</dbReference>
<comment type="caution">
    <text evidence="3">The sequence shown here is derived from an EMBL/GenBank/DDBJ whole genome shotgun (WGS) entry which is preliminary data.</text>
</comment>
<dbReference type="InterPro" id="IPR003615">
    <property type="entry name" value="HNH_nuc"/>
</dbReference>
<dbReference type="InterPro" id="IPR003870">
    <property type="entry name" value="DUF222"/>
</dbReference>
<name>A0A101A9A7_9MYCO</name>
<evidence type="ECO:0000313" key="3">
    <source>
        <dbReference type="EMBL" id="KUI17891.1"/>
    </source>
</evidence>
<dbReference type="EMBL" id="LQIR01000012">
    <property type="protein sequence ID" value="KUI17891.1"/>
    <property type="molecule type" value="Genomic_DNA"/>
</dbReference>
<dbReference type="RefSeq" id="WP_064395479.1">
    <property type="nucleotide sequence ID" value="NZ_LQIR01000012.1"/>
</dbReference>
<dbReference type="AlphaFoldDB" id="A0A101A9A7"/>